<name>A0ABW6ADI5_9BACT</name>
<keyword evidence="3" id="KW-0378">Hydrolase</keyword>
<dbReference type="Proteomes" id="UP001597512">
    <property type="component" value="Unassembled WGS sequence"/>
</dbReference>
<evidence type="ECO:0000256" key="1">
    <source>
        <dbReference type="SAM" id="Phobius"/>
    </source>
</evidence>
<dbReference type="PANTHER" id="PTHR43798:SF33">
    <property type="entry name" value="HYDROLASE, PUTATIVE (AFU_ORTHOLOGUE AFUA_2G14860)-RELATED"/>
    <property type="match status" value="1"/>
</dbReference>
<evidence type="ECO:0000313" key="3">
    <source>
        <dbReference type="EMBL" id="MFD2933466.1"/>
    </source>
</evidence>
<dbReference type="Pfam" id="PF00561">
    <property type="entry name" value="Abhydrolase_1"/>
    <property type="match status" value="1"/>
</dbReference>
<dbReference type="InterPro" id="IPR029058">
    <property type="entry name" value="AB_hydrolase_fold"/>
</dbReference>
<dbReference type="InterPro" id="IPR000073">
    <property type="entry name" value="AB_hydrolase_1"/>
</dbReference>
<feature type="domain" description="AB hydrolase-1" evidence="2">
    <location>
        <begin position="88"/>
        <end position="195"/>
    </location>
</feature>
<keyword evidence="4" id="KW-1185">Reference proteome</keyword>
<dbReference type="RefSeq" id="WP_381497850.1">
    <property type="nucleotide sequence ID" value="NZ_JBHUOM010000002.1"/>
</dbReference>
<proteinExistence type="predicted"/>
<keyword evidence="1" id="KW-1133">Transmembrane helix</keyword>
<sequence>MKLFTQIFRWTIFTILILIVGVLVAAWFIDSRQTDKEIAEEFQGQRIHPTVHYYHVSQQQNDGTKSNEEPRTIRFIETSASPADSTLPVVIFIHGAPSSLSFFKEFFKDTMLLNRARLVAVDRPGYGYSDFGRVETSIIRQAKLLQPLIDRYRKAPYLMIVGSSYGGSVSARLAMNNPGRVNHVVFVSSALGPGLERTYPISYFADSPLIRWGVSPLLRLANDEKLAHRHALEAILPDWPKIRANITMLHGQRDDLVYPTNVWFAQQHLVNARVKQFLLPENRHDIVFNKREYMTEIILNILTQRDVKETVSAKSLAIKAKTNETNRL</sequence>
<protein>
    <submittedName>
        <fullName evidence="3">Alpha/beta fold hydrolase</fullName>
    </submittedName>
</protein>
<dbReference type="InterPro" id="IPR050266">
    <property type="entry name" value="AB_hydrolase_sf"/>
</dbReference>
<keyword evidence="1" id="KW-0812">Transmembrane</keyword>
<dbReference type="EMBL" id="JBHUOM010000002">
    <property type="protein sequence ID" value="MFD2933466.1"/>
    <property type="molecule type" value="Genomic_DNA"/>
</dbReference>
<reference evidence="4" key="1">
    <citation type="journal article" date="2019" name="Int. J. Syst. Evol. Microbiol.">
        <title>The Global Catalogue of Microorganisms (GCM) 10K type strain sequencing project: providing services to taxonomists for standard genome sequencing and annotation.</title>
        <authorList>
            <consortium name="The Broad Institute Genomics Platform"/>
            <consortium name="The Broad Institute Genome Sequencing Center for Infectious Disease"/>
            <person name="Wu L."/>
            <person name="Ma J."/>
        </authorList>
    </citation>
    <scope>NUCLEOTIDE SEQUENCE [LARGE SCALE GENOMIC DNA]</scope>
    <source>
        <strain evidence="4">KCTC 52490</strain>
    </source>
</reference>
<comment type="caution">
    <text evidence="3">The sequence shown here is derived from an EMBL/GenBank/DDBJ whole genome shotgun (WGS) entry which is preliminary data.</text>
</comment>
<evidence type="ECO:0000259" key="2">
    <source>
        <dbReference type="Pfam" id="PF00561"/>
    </source>
</evidence>
<organism evidence="3 4">
    <name type="scientific">Spirosoma flavum</name>
    <dbReference type="NCBI Taxonomy" id="2048557"/>
    <lineage>
        <taxon>Bacteria</taxon>
        <taxon>Pseudomonadati</taxon>
        <taxon>Bacteroidota</taxon>
        <taxon>Cytophagia</taxon>
        <taxon>Cytophagales</taxon>
        <taxon>Cytophagaceae</taxon>
        <taxon>Spirosoma</taxon>
    </lineage>
</organism>
<accession>A0ABW6ADI5</accession>
<dbReference type="PANTHER" id="PTHR43798">
    <property type="entry name" value="MONOACYLGLYCEROL LIPASE"/>
    <property type="match status" value="1"/>
</dbReference>
<keyword evidence="1" id="KW-0472">Membrane</keyword>
<feature type="transmembrane region" description="Helical" evidence="1">
    <location>
        <begin position="7"/>
        <end position="29"/>
    </location>
</feature>
<evidence type="ECO:0000313" key="4">
    <source>
        <dbReference type="Proteomes" id="UP001597512"/>
    </source>
</evidence>
<dbReference type="SUPFAM" id="SSF53474">
    <property type="entry name" value="alpha/beta-Hydrolases"/>
    <property type="match status" value="1"/>
</dbReference>
<dbReference type="PRINTS" id="PR00111">
    <property type="entry name" value="ABHYDROLASE"/>
</dbReference>
<dbReference type="GO" id="GO:0016787">
    <property type="term" value="F:hydrolase activity"/>
    <property type="evidence" value="ECO:0007669"/>
    <property type="project" value="UniProtKB-KW"/>
</dbReference>
<gene>
    <name evidence="3" type="ORF">ACFS25_06710</name>
</gene>
<dbReference type="Gene3D" id="3.40.50.1820">
    <property type="entry name" value="alpha/beta hydrolase"/>
    <property type="match status" value="1"/>
</dbReference>